<reference evidence="1" key="1">
    <citation type="submission" date="2024-03" db="EMBL/GenBank/DDBJ databases">
        <title>Eukaryotic viruses encode the ribosomal protein eL40.</title>
        <authorList>
            <person name="Thomy J."/>
            <person name="Schvarcz C.R."/>
            <person name="McBeain K.A."/>
            <person name="Edwards K.F."/>
            <person name="Steward G.F."/>
        </authorList>
    </citation>
    <scope>NUCLEOTIDE SEQUENCE</scope>
    <source>
        <strain evidence="1">FloV-SA2</strain>
    </source>
</reference>
<gene>
    <name evidence="1" type="ORF">FloV-SA2_00389</name>
</gene>
<name>A0AB39J9H0_9VIRU</name>
<sequence length="157" mass="18665">MKYILIKKNGDVEEKISKNPIKIEELYKFCKYKNDINFEKLHNYSNDDKSCLVYGKKTGRANSENKYEFPPPIDKDLFFGNLCIIQMKKDEIIDLTKKEWEVIYEKLFGGFEDIEHSDEERSCDSTVYSDDEYTKEGYHKDSFVIDDDEELTTEEYV</sequence>
<evidence type="ECO:0000313" key="1">
    <source>
        <dbReference type="EMBL" id="XDO02207.1"/>
    </source>
</evidence>
<dbReference type="EMBL" id="PP542043">
    <property type="protein sequence ID" value="XDO02207.1"/>
    <property type="molecule type" value="Genomic_DNA"/>
</dbReference>
<accession>A0AB39J9H0</accession>
<proteinExistence type="predicted"/>
<protein>
    <submittedName>
        <fullName evidence="1">Uncharacterized protein</fullName>
    </submittedName>
</protein>
<organism evidence="1">
    <name type="scientific">Florenciella sp. virus SA2</name>
    <dbReference type="NCBI Taxonomy" id="3240092"/>
    <lineage>
        <taxon>Viruses</taxon>
    </lineage>
</organism>